<organism evidence="2">
    <name type="scientific">Heterostelium pallidum</name>
    <name type="common">Cellular slime mold</name>
    <name type="synonym">Polysphondylium pallidum</name>
    <dbReference type="NCBI Taxonomy" id="13642"/>
    <lineage>
        <taxon>Eukaryota</taxon>
        <taxon>Amoebozoa</taxon>
        <taxon>Evosea</taxon>
        <taxon>Eumycetozoa</taxon>
        <taxon>Dictyostelia</taxon>
        <taxon>Acytosteliales</taxon>
        <taxon>Acytosteliaceae</taxon>
        <taxon>Heterostelium</taxon>
    </lineage>
</organism>
<evidence type="ECO:0000313" key="2">
    <source>
        <dbReference type="EMBL" id="ABX45153.1"/>
    </source>
</evidence>
<keyword evidence="1" id="KW-0472">Membrane</keyword>
<proteinExistence type="predicted"/>
<reference evidence="2" key="1">
    <citation type="journal article" date="2008" name="Mol. Biol. Evol.">
        <title>Mitochondrial genome evolution in the social amoebae.</title>
        <authorList>
            <person name="Heidel A.J."/>
            <person name="Gloeckner G."/>
        </authorList>
    </citation>
    <scope>NUCLEOTIDE SEQUENCE</scope>
    <source>
        <strain evidence="2">PN500</strain>
    </source>
</reference>
<protein>
    <submittedName>
        <fullName evidence="2">Uncharacterized protein</fullName>
    </submittedName>
</protein>
<keyword evidence="2" id="KW-0496">Mitochondrion</keyword>
<keyword evidence="1" id="KW-0812">Transmembrane</keyword>
<keyword evidence="1" id="KW-1133">Transmembrane helix</keyword>
<evidence type="ECO:0000256" key="1">
    <source>
        <dbReference type="SAM" id="Phobius"/>
    </source>
</evidence>
<dbReference type="EMBL" id="EU275726">
    <property type="protein sequence ID" value="ABX45153.1"/>
    <property type="molecule type" value="Genomic_DNA"/>
</dbReference>
<accession>B2XX31</accession>
<dbReference type="AlphaFoldDB" id="B2XX31"/>
<sequence length="160" mass="19283">MTMKNLIKLKKQIIILMVVLLLIILIPYNNCFCVELIEYNQYYNYNIDHYIRLYTPNNTICPNSSSLHNWNKIHEPQWGIKHPAKYHLYTFYSNIELHNMPLINALNLYFKNIARDSTNYNEICTFVRFLKSPSIYRNTYTEQMIEELKGNVLNFYQSRI</sequence>
<name>B2XX31_HETPA</name>
<feature type="transmembrane region" description="Helical" evidence="1">
    <location>
        <begin position="12"/>
        <end position="28"/>
    </location>
</feature>
<geneLocation type="mitochondrion" evidence="2"/>